<evidence type="ECO:0000256" key="2">
    <source>
        <dbReference type="ARBA" id="ARBA00007779"/>
    </source>
</evidence>
<evidence type="ECO:0000259" key="9">
    <source>
        <dbReference type="Pfam" id="PF12621"/>
    </source>
</evidence>
<dbReference type="Proteomes" id="UP000070700">
    <property type="component" value="Unassembled WGS sequence"/>
</dbReference>
<feature type="transmembrane region" description="Helical" evidence="7">
    <location>
        <begin position="400"/>
        <end position="424"/>
    </location>
</feature>
<organism evidence="12 13">
    <name type="scientific">Mollisia scopiformis</name>
    <name type="common">Conifer needle endophyte fungus</name>
    <name type="synonym">Phialocephala scopiformis</name>
    <dbReference type="NCBI Taxonomy" id="149040"/>
    <lineage>
        <taxon>Eukaryota</taxon>
        <taxon>Fungi</taxon>
        <taxon>Dikarya</taxon>
        <taxon>Ascomycota</taxon>
        <taxon>Pezizomycotina</taxon>
        <taxon>Leotiomycetes</taxon>
        <taxon>Helotiales</taxon>
        <taxon>Mollisiaceae</taxon>
        <taxon>Mollisia</taxon>
    </lineage>
</organism>
<dbReference type="InterPro" id="IPR003864">
    <property type="entry name" value="CSC1/OSCA1-like_7TM"/>
</dbReference>
<feature type="transmembrane region" description="Helical" evidence="7">
    <location>
        <begin position="585"/>
        <end position="607"/>
    </location>
</feature>
<keyword evidence="3" id="KW-0813">Transport</keyword>
<dbReference type="InParanoid" id="A0A194X7W8"/>
<evidence type="ECO:0000256" key="5">
    <source>
        <dbReference type="ARBA" id="ARBA00022989"/>
    </source>
</evidence>
<feature type="domain" description="10TM putative phosphate transporter extracellular tail" evidence="9">
    <location>
        <begin position="759"/>
        <end position="855"/>
    </location>
</feature>
<evidence type="ECO:0000259" key="11">
    <source>
        <dbReference type="Pfam" id="PF14703"/>
    </source>
</evidence>
<name>A0A194X7W8_MOLSC</name>
<comment type="subcellular location">
    <subcellularLocation>
        <location evidence="1">Membrane</location>
        <topology evidence="1">Multi-pass membrane protein</topology>
    </subcellularLocation>
</comment>
<evidence type="ECO:0000256" key="1">
    <source>
        <dbReference type="ARBA" id="ARBA00004141"/>
    </source>
</evidence>
<keyword evidence="13" id="KW-1185">Reference proteome</keyword>
<evidence type="ECO:0000259" key="8">
    <source>
        <dbReference type="Pfam" id="PF02714"/>
    </source>
</evidence>
<feature type="transmembrane region" description="Helical" evidence="7">
    <location>
        <begin position="444"/>
        <end position="469"/>
    </location>
</feature>
<dbReference type="InterPro" id="IPR032880">
    <property type="entry name" value="CSC1/OSCA1-like_N"/>
</dbReference>
<dbReference type="GO" id="GO:0005886">
    <property type="term" value="C:plasma membrane"/>
    <property type="evidence" value="ECO:0007669"/>
    <property type="project" value="TreeGrafter"/>
</dbReference>
<dbReference type="GO" id="GO:0005227">
    <property type="term" value="F:calcium-activated cation channel activity"/>
    <property type="evidence" value="ECO:0007669"/>
    <property type="project" value="InterPro"/>
</dbReference>
<feature type="domain" description="CSC1/OSCA1-like 7TM region" evidence="8">
    <location>
        <begin position="398"/>
        <end position="670"/>
    </location>
</feature>
<dbReference type="EMBL" id="KQ947416">
    <property type="protein sequence ID" value="KUJ16204.1"/>
    <property type="molecule type" value="Genomic_DNA"/>
</dbReference>
<gene>
    <name evidence="12" type="ORF">LY89DRAFT_77210</name>
</gene>
<dbReference type="Pfam" id="PF12621">
    <property type="entry name" value="PHM7_ext"/>
    <property type="match status" value="1"/>
</dbReference>
<evidence type="ECO:0000256" key="4">
    <source>
        <dbReference type="ARBA" id="ARBA00022692"/>
    </source>
</evidence>
<dbReference type="Pfam" id="PF13967">
    <property type="entry name" value="RSN1_TM"/>
    <property type="match status" value="1"/>
</dbReference>
<feature type="transmembrane region" description="Helical" evidence="7">
    <location>
        <begin position="95"/>
        <end position="115"/>
    </location>
</feature>
<evidence type="ECO:0000259" key="10">
    <source>
        <dbReference type="Pfam" id="PF13967"/>
    </source>
</evidence>
<keyword evidence="4 7" id="KW-0812">Transmembrane</keyword>
<dbReference type="InterPro" id="IPR045122">
    <property type="entry name" value="Csc1-like"/>
</dbReference>
<evidence type="ECO:0000313" key="13">
    <source>
        <dbReference type="Proteomes" id="UP000070700"/>
    </source>
</evidence>
<feature type="transmembrane region" description="Helical" evidence="7">
    <location>
        <begin position="147"/>
        <end position="166"/>
    </location>
</feature>
<reference evidence="12 13" key="1">
    <citation type="submission" date="2015-10" db="EMBL/GenBank/DDBJ databases">
        <title>Full genome of DAOMC 229536 Phialocephala scopiformis, a fungal endophyte of spruce producing the potent anti-insectan compound rugulosin.</title>
        <authorList>
            <consortium name="DOE Joint Genome Institute"/>
            <person name="Walker A.K."/>
            <person name="Frasz S.L."/>
            <person name="Seifert K.A."/>
            <person name="Miller J.D."/>
            <person name="Mondo S.J."/>
            <person name="Labutti K."/>
            <person name="Lipzen A."/>
            <person name="Dockter R."/>
            <person name="Kennedy M."/>
            <person name="Grigoriev I.V."/>
            <person name="Spatafora J.W."/>
        </authorList>
    </citation>
    <scope>NUCLEOTIDE SEQUENCE [LARGE SCALE GENOMIC DNA]</scope>
    <source>
        <strain evidence="12 13">CBS 120377</strain>
    </source>
</reference>
<dbReference type="InterPro" id="IPR027815">
    <property type="entry name" value="CSC1/OSCA1-like_cyt"/>
</dbReference>
<feature type="transmembrane region" description="Helical" evidence="7">
    <location>
        <begin position="12"/>
        <end position="36"/>
    </location>
</feature>
<dbReference type="GeneID" id="28831627"/>
<proteinExistence type="inferred from homology"/>
<keyword evidence="6 7" id="KW-0472">Membrane</keyword>
<feature type="domain" description="CSC1/OSCA1-like N-terminal transmembrane" evidence="10">
    <location>
        <begin position="15"/>
        <end position="168"/>
    </location>
</feature>
<dbReference type="InterPro" id="IPR022257">
    <property type="entry name" value="PHM7_ext"/>
</dbReference>
<feature type="transmembrane region" description="Helical" evidence="7">
    <location>
        <begin position="613"/>
        <end position="634"/>
    </location>
</feature>
<feature type="transmembrane region" description="Helical" evidence="7">
    <location>
        <begin position="679"/>
        <end position="700"/>
    </location>
</feature>
<feature type="domain" description="CSC1/OSCA1-like cytosolic" evidence="11">
    <location>
        <begin position="191"/>
        <end position="386"/>
    </location>
</feature>
<dbReference type="PANTHER" id="PTHR13018">
    <property type="entry name" value="PROBABLE MEMBRANE PROTEIN DUF221-RELATED"/>
    <property type="match status" value="1"/>
</dbReference>
<dbReference type="AlphaFoldDB" id="A0A194X7W8"/>
<feature type="transmembrane region" description="Helical" evidence="7">
    <location>
        <begin position="538"/>
        <end position="564"/>
    </location>
</feature>
<dbReference type="RefSeq" id="XP_018070559.1">
    <property type="nucleotide sequence ID" value="XM_018221901.1"/>
</dbReference>
<dbReference type="Pfam" id="PF14703">
    <property type="entry name" value="PHM7_cyt"/>
    <property type="match status" value="1"/>
</dbReference>
<feature type="transmembrane region" description="Helical" evidence="7">
    <location>
        <begin position="490"/>
        <end position="518"/>
    </location>
</feature>
<evidence type="ECO:0000256" key="6">
    <source>
        <dbReference type="ARBA" id="ARBA00023136"/>
    </source>
</evidence>
<keyword evidence="5 7" id="KW-1133">Transmembrane helix</keyword>
<evidence type="ECO:0000256" key="7">
    <source>
        <dbReference type="SAM" id="Phobius"/>
    </source>
</evidence>
<dbReference type="OrthoDB" id="1076608at2759"/>
<comment type="similarity">
    <text evidence="2">Belongs to the CSC1 (TC 1.A.17) family.</text>
</comment>
<dbReference type="PANTHER" id="PTHR13018:SF26">
    <property type="entry name" value="DOMAIN PROTEIN, PUTATIVE (AFU_ORTHOLOGUE AFUA_5G10920)-RELATED"/>
    <property type="match status" value="1"/>
</dbReference>
<feature type="transmembrane region" description="Helical" evidence="7">
    <location>
        <begin position="655"/>
        <end position="673"/>
    </location>
</feature>
<evidence type="ECO:0000256" key="3">
    <source>
        <dbReference type="ARBA" id="ARBA00022448"/>
    </source>
</evidence>
<dbReference type="FunCoup" id="A0A194X7W8">
    <property type="interactions" value="179"/>
</dbReference>
<protein>
    <submittedName>
        <fullName evidence="12">DUF221-domain-containing protein</fullName>
    </submittedName>
</protein>
<accession>A0A194X7W8</accession>
<dbReference type="Pfam" id="PF02714">
    <property type="entry name" value="RSN1_7TM"/>
    <property type="match status" value="1"/>
</dbReference>
<sequence>MGSTTTPAPASLSGLVATLIPVGLVALVYVSIFLCLRRSNRRWYAPRTYLGSLREEERSVPLPGGWFNWIGPFWKIPDTYALQHQSLDAYLFLRFLRMTVVIMFVGACITFPVLFPVNATGGAGKKQLDLLSMSNIDKNAKGGKYRYFAHCFCGWLFFSFVLALVTRESIFYINLRQAFLLSPAYANRISSRTVLFTSVPKLYLDEARLRKVFGDSVRNIWITGDTTKVDELVAERDKVAYKLESAEVKLLKEANGERLKAIKKGGRADEEPVVAAADADTESGSLAARWIPTKKRPTHKLGKFGLYGQKVDSINWCRERLEALIPKTEAAQAEYRAGETAKVGGVFIEFAHQSDAQAAFQTLSHHQALHMSPRYIGVNPQEVVWSSLKISWWQRVVRRIAALAFVTALVVFWAIPVAGVGLISNVTYLENFTWLHWLTKIPTVIMGVVSGLLPAVALSILMSLVPVIMRMVARRSGEVSLARVELFTQNAYFVFQVVQVFLVTTIASAASSIISNLIHDPTGITALLATRLPTVSNFYISYFIVQGLSVSAGVISQVVGFIIFKLMYKFLSGTPRKLYTKWANLSAISWGSTLPVFTNIAVIGVVYSCIAPLVLGFATIGMSLFYLAYRYNILFVTDSQIDTKGLIYPRALQQLLTGVYLAELCLIGLFAIADSIGPLILMIVFLIFTILYHLSLNAALDPLLYTLPKSLEAEEESFRFAAAEALNTPDADTKSSEKNAELTTGAAAPHKKPNFISKFLAPHIYADYATLRRLVPHNPLDVDNMYEEAVAENAYFPPAVISETPLLWIPRDEAGISRQEVSHTGKIISITDEGCTLDEKNKLAWDAEEATVRPPLWQEKIHY</sequence>
<dbReference type="KEGG" id="psco:LY89DRAFT_77210"/>
<evidence type="ECO:0000313" key="12">
    <source>
        <dbReference type="EMBL" id="KUJ16204.1"/>
    </source>
</evidence>